<evidence type="ECO:0000256" key="5">
    <source>
        <dbReference type="ARBA" id="ARBA00022898"/>
    </source>
</evidence>
<gene>
    <name evidence="7" type="ORF">S01H1_80630</name>
</gene>
<dbReference type="SUPFAM" id="SSF53383">
    <property type="entry name" value="PLP-dependent transferases"/>
    <property type="match status" value="1"/>
</dbReference>
<dbReference type="InterPro" id="IPR015424">
    <property type="entry name" value="PyrdxlP-dep_Trfase"/>
</dbReference>
<dbReference type="AlphaFoldDB" id="X0YQ93"/>
<comment type="caution">
    <text evidence="7">The sequence shown here is derived from an EMBL/GenBank/DDBJ whole genome shotgun (WGS) entry which is preliminary data.</text>
</comment>
<evidence type="ECO:0000256" key="2">
    <source>
        <dbReference type="ARBA" id="ARBA00007441"/>
    </source>
</evidence>
<protein>
    <recommendedName>
        <fullName evidence="6">Aminotransferase class I/classII large domain-containing protein</fullName>
    </recommendedName>
</protein>
<dbReference type="InterPro" id="IPR004838">
    <property type="entry name" value="NHTrfase_class1_PyrdxlP-BS"/>
</dbReference>
<name>X0YQ93_9ZZZZ</name>
<dbReference type="CDD" id="cd00609">
    <property type="entry name" value="AAT_like"/>
    <property type="match status" value="1"/>
</dbReference>
<dbReference type="GO" id="GO:0008483">
    <property type="term" value="F:transaminase activity"/>
    <property type="evidence" value="ECO:0007669"/>
    <property type="project" value="UniProtKB-KW"/>
</dbReference>
<dbReference type="InterPro" id="IPR050596">
    <property type="entry name" value="AspAT/PAT-like"/>
</dbReference>
<organism evidence="7">
    <name type="scientific">marine sediment metagenome</name>
    <dbReference type="NCBI Taxonomy" id="412755"/>
    <lineage>
        <taxon>unclassified sequences</taxon>
        <taxon>metagenomes</taxon>
        <taxon>ecological metagenomes</taxon>
    </lineage>
</organism>
<dbReference type="GO" id="GO:0030170">
    <property type="term" value="F:pyridoxal phosphate binding"/>
    <property type="evidence" value="ECO:0007669"/>
    <property type="project" value="InterPro"/>
</dbReference>
<dbReference type="PROSITE" id="PS00105">
    <property type="entry name" value="AA_TRANSFER_CLASS_1"/>
    <property type="match status" value="1"/>
</dbReference>
<feature type="domain" description="Aminotransferase class I/classII large" evidence="6">
    <location>
        <begin position="2"/>
        <end position="185"/>
    </location>
</feature>
<dbReference type="Pfam" id="PF00155">
    <property type="entry name" value="Aminotran_1_2"/>
    <property type="match status" value="1"/>
</dbReference>
<reference evidence="7" key="1">
    <citation type="journal article" date="2014" name="Front. Microbiol.">
        <title>High frequency of phylogenetically diverse reductive dehalogenase-homologous genes in deep subseafloor sedimentary metagenomes.</title>
        <authorList>
            <person name="Kawai M."/>
            <person name="Futagami T."/>
            <person name="Toyoda A."/>
            <person name="Takaki Y."/>
            <person name="Nishi S."/>
            <person name="Hori S."/>
            <person name="Arai W."/>
            <person name="Tsubouchi T."/>
            <person name="Morono Y."/>
            <person name="Uchiyama I."/>
            <person name="Ito T."/>
            <person name="Fujiyama A."/>
            <person name="Inagaki F."/>
            <person name="Takami H."/>
        </authorList>
    </citation>
    <scope>NUCLEOTIDE SEQUENCE</scope>
    <source>
        <strain evidence="7">Expedition CK06-06</strain>
    </source>
</reference>
<feature type="non-terminal residue" evidence="7">
    <location>
        <position position="1"/>
    </location>
</feature>
<evidence type="ECO:0000256" key="4">
    <source>
        <dbReference type="ARBA" id="ARBA00022679"/>
    </source>
</evidence>
<dbReference type="Gene3D" id="3.40.640.10">
    <property type="entry name" value="Type I PLP-dependent aspartate aminotransferase-like (Major domain)"/>
    <property type="match status" value="1"/>
</dbReference>
<dbReference type="EMBL" id="BARS01054470">
    <property type="protein sequence ID" value="GAG49047.1"/>
    <property type="molecule type" value="Genomic_DNA"/>
</dbReference>
<keyword evidence="5" id="KW-0663">Pyridoxal phosphate</keyword>
<keyword evidence="3" id="KW-0032">Aminotransferase</keyword>
<keyword evidence="4" id="KW-0808">Transferase</keyword>
<evidence type="ECO:0000259" key="6">
    <source>
        <dbReference type="Pfam" id="PF00155"/>
    </source>
</evidence>
<dbReference type="PANTHER" id="PTHR46383">
    <property type="entry name" value="ASPARTATE AMINOTRANSFERASE"/>
    <property type="match status" value="1"/>
</dbReference>
<sequence>DVMVLSDEIYSRMVYEGEFASITQFPGMEERTIILDGFSKTYAMTGWRLGYGVMPEWLAAQVANLMTNSNSCTAAFSQWAAIEALKGPQDESNKMVKAFRQRRDAIVDGLNQIPGFRCLKPKGAFYVFPNIMGTGKSSQEMQDFLLNEADVASLSGASFGEYGEGFLRFSYANSVENIQKALKRIGEAVAKL</sequence>
<comment type="cofactor">
    <cofactor evidence="1">
        <name>pyridoxal 5'-phosphate</name>
        <dbReference type="ChEBI" id="CHEBI:597326"/>
    </cofactor>
</comment>
<dbReference type="GO" id="GO:0006520">
    <property type="term" value="P:amino acid metabolic process"/>
    <property type="evidence" value="ECO:0007669"/>
    <property type="project" value="InterPro"/>
</dbReference>
<comment type="similarity">
    <text evidence="2">Belongs to the class-I pyridoxal-phosphate-dependent aminotransferase family.</text>
</comment>
<proteinExistence type="inferred from homology"/>
<dbReference type="InterPro" id="IPR015421">
    <property type="entry name" value="PyrdxlP-dep_Trfase_major"/>
</dbReference>
<evidence type="ECO:0000256" key="3">
    <source>
        <dbReference type="ARBA" id="ARBA00022576"/>
    </source>
</evidence>
<evidence type="ECO:0000256" key="1">
    <source>
        <dbReference type="ARBA" id="ARBA00001933"/>
    </source>
</evidence>
<evidence type="ECO:0000313" key="7">
    <source>
        <dbReference type="EMBL" id="GAG49047.1"/>
    </source>
</evidence>
<accession>X0YQ93</accession>
<dbReference type="InterPro" id="IPR004839">
    <property type="entry name" value="Aminotransferase_I/II_large"/>
</dbReference>
<dbReference type="PANTHER" id="PTHR46383:SF1">
    <property type="entry name" value="ASPARTATE AMINOTRANSFERASE"/>
    <property type="match status" value="1"/>
</dbReference>